<protein>
    <recommendedName>
        <fullName evidence="1">Siphovirus-type tail component RIFT-related domain-containing protein</fullName>
    </recommendedName>
</protein>
<name>A0A1Z1WN67_9ACTN</name>
<dbReference type="KEGG" id="salf:SMD44_07368"/>
<evidence type="ECO:0000313" key="2">
    <source>
        <dbReference type="EMBL" id="ARX87886.1"/>
    </source>
</evidence>
<evidence type="ECO:0000313" key="3">
    <source>
        <dbReference type="Proteomes" id="UP000195880"/>
    </source>
</evidence>
<sequence>MSPIPMDYEPPEPEAWGRTQVTITGRGGRGEEIPLTASGGSAWPSVFMLPGATGLDAPPVALFSDDSPGLDGSIFRSSRASAREIMLPVYLYGIDRPTINELKRRLFYSLNPKSGPCVLKFTEGDNSTRLLTAYYKGGMEGSEGTDSAGFTWTKYGLTFVAMDPWFYGEREETKRWTFGEGEPLVSPAKPFFPMAIADGVMGGPGSEIFINNPGDVDAWPVWKLKGPIKSFSLGYTPEVGPQAVIKANAPADGSDLVPTGRTLTIDTRPGRKTVMDDRGTNYWSRLATNPQFWSIEPGYSTGQFTVVTGSGKASVSLTFLPRYATYV</sequence>
<organism evidence="2 3">
    <name type="scientific">Streptomyces alboflavus</name>
    <dbReference type="NCBI Taxonomy" id="67267"/>
    <lineage>
        <taxon>Bacteria</taxon>
        <taxon>Bacillati</taxon>
        <taxon>Actinomycetota</taxon>
        <taxon>Actinomycetes</taxon>
        <taxon>Kitasatosporales</taxon>
        <taxon>Streptomycetaceae</taxon>
        <taxon>Streptomyces</taxon>
    </lineage>
</organism>
<dbReference type="Pfam" id="PF05709">
    <property type="entry name" value="Sipho_tail"/>
    <property type="match status" value="1"/>
</dbReference>
<dbReference type="AlphaFoldDB" id="A0A1Z1WN67"/>
<reference evidence="2 3" key="1">
    <citation type="submission" date="2017-05" db="EMBL/GenBank/DDBJ databases">
        <title>Streptomyces alboflavus Genome sequencing and assembly.</title>
        <authorList>
            <person name="Wang Y."/>
            <person name="Du B."/>
            <person name="Ding Y."/>
            <person name="Liu H."/>
            <person name="Hou Q."/>
            <person name="Liu K."/>
            <person name="Wang C."/>
            <person name="Yao L."/>
        </authorList>
    </citation>
    <scope>NUCLEOTIDE SEQUENCE [LARGE SCALE GENOMIC DNA]</scope>
    <source>
        <strain evidence="2 3">MDJK44</strain>
    </source>
</reference>
<dbReference type="Gene3D" id="2.40.30.200">
    <property type="match status" value="1"/>
</dbReference>
<dbReference type="EMBL" id="CP021748">
    <property type="protein sequence ID" value="ARX87886.1"/>
    <property type="molecule type" value="Genomic_DNA"/>
</dbReference>
<dbReference type="InterPro" id="IPR008841">
    <property type="entry name" value="Siphovirus-type_tail_N"/>
</dbReference>
<keyword evidence="3" id="KW-1185">Reference proteome</keyword>
<accession>A0A1Z1WN67</accession>
<proteinExistence type="predicted"/>
<dbReference type="Proteomes" id="UP000195880">
    <property type="component" value="Chromosome"/>
</dbReference>
<evidence type="ECO:0000259" key="1">
    <source>
        <dbReference type="Pfam" id="PF05709"/>
    </source>
</evidence>
<gene>
    <name evidence="2" type="ORF">SMD44_07368</name>
</gene>
<feature type="domain" description="Siphovirus-type tail component RIFT-related" evidence="1">
    <location>
        <begin position="66"/>
        <end position="122"/>
    </location>
</feature>